<feature type="transmembrane region" description="Helical" evidence="6">
    <location>
        <begin position="259"/>
        <end position="279"/>
    </location>
</feature>
<feature type="transmembrane region" description="Helical" evidence="6">
    <location>
        <begin position="350"/>
        <end position="374"/>
    </location>
</feature>
<dbReference type="SUPFAM" id="SSF103473">
    <property type="entry name" value="MFS general substrate transporter"/>
    <property type="match status" value="1"/>
</dbReference>
<dbReference type="InterPro" id="IPR036259">
    <property type="entry name" value="MFS_trans_sf"/>
</dbReference>
<keyword evidence="9" id="KW-1185">Reference proteome</keyword>
<feature type="transmembrane region" description="Helical" evidence="6">
    <location>
        <begin position="220"/>
        <end position="238"/>
    </location>
</feature>
<feature type="transmembrane region" description="Helical" evidence="6">
    <location>
        <begin position="451"/>
        <end position="469"/>
    </location>
</feature>
<dbReference type="PANTHER" id="PTHR23501:SF191">
    <property type="entry name" value="VACUOLAR BASIC AMINO ACID TRANSPORTER 4"/>
    <property type="match status" value="1"/>
</dbReference>
<dbReference type="Proteomes" id="UP000199512">
    <property type="component" value="Unassembled WGS sequence"/>
</dbReference>
<feature type="transmembrane region" description="Helical" evidence="6">
    <location>
        <begin position="325"/>
        <end position="344"/>
    </location>
</feature>
<evidence type="ECO:0000256" key="2">
    <source>
        <dbReference type="ARBA" id="ARBA00022448"/>
    </source>
</evidence>
<reference evidence="8 9" key="1">
    <citation type="submission" date="2016-10" db="EMBL/GenBank/DDBJ databases">
        <authorList>
            <person name="de Groot N.N."/>
        </authorList>
    </citation>
    <scope>NUCLEOTIDE SEQUENCE [LARGE SCALE GENOMIC DNA]</scope>
    <source>
        <strain evidence="8 9">Calf135</strain>
    </source>
</reference>
<feature type="transmembrane region" description="Helical" evidence="6">
    <location>
        <begin position="386"/>
        <end position="409"/>
    </location>
</feature>
<feature type="transmembrane region" description="Helical" evidence="6">
    <location>
        <begin position="161"/>
        <end position="182"/>
    </location>
</feature>
<dbReference type="Gene3D" id="1.20.1720.10">
    <property type="entry name" value="Multidrug resistance protein D"/>
    <property type="match status" value="1"/>
</dbReference>
<dbReference type="GO" id="GO:0022857">
    <property type="term" value="F:transmembrane transporter activity"/>
    <property type="evidence" value="ECO:0007669"/>
    <property type="project" value="InterPro"/>
</dbReference>
<keyword evidence="3 6" id="KW-0812">Transmembrane</keyword>
<feature type="domain" description="Major facilitator superfamily (MFS) profile" evidence="7">
    <location>
        <begin position="8"/>
        <end position="474"/>
    </location>
</feature>
<name>A0A1H8K268_9FIRM</name>
<dbReference type="RefSeq" id="WP_091976053.1">
    <property type="nucleotide sequence ID" value="NZ_CAUWDX010000003.1"/>
</dbReference>
<feature type="transmembrane region" description="Helical" evidence="6">
    <location>
        <begin position="137"/>
        <end position="155"/>
    </location>
</feature>
<dbReference type="PANTHER" id="PTHR23501">
    <property type="entry name" value="MAJOR FACILITATOR SUPERFAMILY"/>
    <property type="match status" value="1"/>
</dbReference>
<dbReference type="STRING" id="215200.SAMN05216454_1217"/>
<dbReference type="Pfam" id="PF07690">
    <property type="entry name" value="MFS_1"/>
    <property type="match status" value="1"/>
</dbReference>
<keyword evidence="4 6" id="KW-1133">Transmembrane helix</keyword>
<accession>A0A1H8K268</accession>
<keyword evidence="5 6" id="KW-0472">Membrane</keyword>
<evidence type="ECO:0000259" key="7">
    <source>
        <dbReference type="PROSITE" id="PS50850"/>
    </source>
</evidence>
<feature type="transmembrane region" description="Helical" evidence="6">
    <location>
        <begin position="106"/>
        <end position="125"/>
    </location>
</feature>
<feature type="transmembrane region" description="Helical" evidence="6">
    <location>
        <begin position="73"/>
        <end position="94"/>
    </location>
</feature>
<evidence type="ECO:0000256" key="6">
    <source>
        <dbReference type="SAM" id="Phobius"/>
    </source>
</evidence>
<feature type="transmembrane region" description="Helical" evidence="6">
    <location>
        <begin position="43"/>
        <end position="61"/>
    </location>
</feature>
<dbReference type="OrthoDB" id="102502at2"/>
<feature type="transmembrane region" description="Helical" evidence="6">
    <location>
        <begin position="194"/>
        <end position="214"/>
    </location>
</feature>
<protein>
    <submittedName>
        <fullName evidence="8">Major Facilitator Superfamily protein</fullName>
    </submittedName>
</protein>
<evidence type="ECO:0000313" key="9">
    <source>
        <dbReference type="Proteomes" id="UP000199512"/>
    </source>
</evidence>
<dbReference type="EMBL" id="FODF01000021">
    <property type="protein sequence ID" value="SEN87044.1"/>
    <property type="molecule type" value="Genomic_DNA"/>
</dbReference>
<dbReference type="Gene3D" id="1.20.1250.20">
    <property type="entry name" value="MFS general substrate transporter like domains"/>
    <property type="match status" value="1"/>
</dbReference>
<dbReference type="PROSITE" id="PS50850">
    <property type="entry name" value="MFS"/>
    <property type="match status" value="1"/>
</dbReference>
<evidence type="ECO:0000256" key="1">
    <source>
        <dbReference type="ARBA" id="ARBA00004651"/>
    </source>
</evidence>
<keyword evidence="2" id="KW-0813">Transport</keyword>
<evidence type="ECO:0000256" key="5">
    <source>
        <dbReference type="ARBA" id="ARBA00023136"/>
    </source>
</evidence>
<sequence>MSLEKKLVALALFICNSMGAVEITIVTTAIPSIVKDLSGFNLASYVFSIFLLTSAIANTVFGKLADIYGKKKLLQISIVIFLIGSLMCGLSMNMEFLIFSRALQGLGSGALATLTMAVIGDVFDVEERAMISGYNSTVWSIASLIAPLLGGIILLKFTWHWVFYINIPVGLISMFLVHKYYNFKETKSSEKLDIKGLSVMTLFVICIIQAMSSLESNSFFSLRVLLPITLSILFLIIFSKVEKTVESPVLPYQLFSKEIVLVMVITFLNATILIAMDVYNPSFMQSVQGYAPMMSTVPIVPLSTAWMLSSFILSKMISHYSTKNILIASLSILALGVFGLIFLTPTSSPWLMGTMSCVIGLGFGGSFNMLLFVVQETLSKENMGMASGSVMFIRTLGQTIGISAFGMVLNNSVVKYFSKLGISVNTSNFLNNHSLKAHDIVQSQFFGYNNIYIISFILAAICVLVALFLPGNKKLNNY</sequence>
<proteinExistence type="predicted"/>
<dbReference type="GO" id="GO:0005886">
    <property type="term" value="C:plasma membrane"/>
    <property type="evidence" value="ECO:0007669"/>
    <property type="project" value="UniProtKB-SubCell"/>
</dbReference>
<dbReference type="InterPro" id="IPR011701">
    <property type="entry name" value="MFS"/>
</dbReference>
<organism evidence="8 9">
    <name type="scientific">Peptostreptococcus russellii</name>
    <dbReference type="NCBI Taxonomy" id="215200"/>
    <lineage>
        <taxon>Bacteria</taxon>
        <taxon>Bacillati</taxon>
        <taxon>Bacillota</taxon>
        <taxon>Clostridia</taxon>
        <taxon>Peptostreptococcales</taxon>
        <taxon>Peptostreptococcaceae</taxon>
        <taxon>Peptostreptococcus</taxon>
    </lineage>
</organism>
<comment type="subcellular location">
    <subcellularLocation>
        <location evidence="1">Cell membrane</location>
        <topology evidence="1">Multi-pass membrane protein</topology>
    </subcellularLocation>
</comment>
<dbReference type="InterPro" id="IPR020846">
    <property type="entry name" value="MFS_dom"/>
</dbReference>
<dbReference type="AlphaFoldDB" id="A0A1H8K268"/>
<feature type="transmembrane region" description="Helical" evidence="6">
    <location>
        <begin position="291"/>
        <end position="313"/>
    </location>
</feature>
<evidence type="ECO:0000256" key="4">
    <source>
        <dbReference type="ARBA" id="ARBA00022989"/>
    </source>
</evidence>
<evidence type="ECO:0000313" key="8">
    <source>
        <dbReference type="EMBL" id="SEN87044.1"/>
    </source>
</evidence>
<evidence type="ECO:0000256" key="3">
    <source>
        <dbReference type="ARBA" id="ARBA00022692"/>
    </source>
</evidence>
<gene>
    <name evidence="8" type="ORF">SAMN05216454_1217</name>
</gene>